<dbReference type="Proteomes" id="UP000593605">
    <property type="component" value="Chromosome"/>
</dbReference>
<evidence type="ECO:0000259" key="4">
    <source>
        <dbReference type="SMART" id="SM00470"/>
    </source>
</evidence>
<dbReference type="GO" id="GO:0007059">
    <property type="term" value="P:chromosome segregation"/>
    <property type="evidence" value="ECO:0007669"/>
    <property type="project" value="UniProtKB-KW"/>
</dbReference>
<dbReference type="RefSeq" id="WP_193440274.1">
    <property type="nucleotide sequence ID" value="NZ_CP063145.1"/>
</dbReference>
<dbReference type="PANTHER" id="PTHR33375">
    <property type="entry name" value="CHROMOSOME-PARTITIONING PROTEIN PARB-RELATED"/>
    <property type="match status" value="1"/>
</dbReference>
<dbReference type="KEGG" id="civ:IMZ16_01980"/>
<dbReference type="PANTHER" id="PTHR33375:SF1">
    <property type="entry name" value="CHROMOSOME-PARTITIONING PROTEIN PARB-RELATED"/>
    <property type="match status" value="1"/>
</dbReference>
<dbReference type="SUPFAM" id="SSF109709">
    <property type="entry name" value="KorB DNA-binding domain-like"/>
    <property type="match status" value="1"/>
</dbReference>
<organism evidence="5 6">
    <name type="scientific">Cruoricaptor ignavus</name>
    <dbReference type="NCBI Taxonomy" id="1118202"/>
    <lineage>
        <taxon>Bacteria</taxon>
        <taxon>Pseudomonadati</taxon>
        <taxon>Bacteroidota</taxon>
        <taxon>Flavobacteriia</taxon>
        <taxon>Flavobacteriales</taxon>
        <taxon>Weeksellaceae</taxon>
        <taxon>Cruoricaptor</taxon>
    </lineage>
</organism>
<dbReference type="Pfam" id="PF02195">
    <property type="entry name" value="ParB_N"/>
    <property type="match status" value="1"/>
</dbReference>
<dbReference type="AlphaFoldDB" id="A0A7M1T518"/>
<dbReference type="SUPFAM" id="SSF110849">
    <property type="entry name" value="ParB/Sulfiredoxin"/>
    <property type="match status" value="1"/>
</dbReference>
<evidence type="ECO:0000313" key="5">
    <source>
        <dbReference type="EMBL" id="QOR74234.1"/>
    </source>
</evidence>
<sequence length="294" mass="32950">MKDKKRAMGRGLGAILSSESKFSINAATDEGADELVGNIMEVALEDIYPNASQPRSYFDEKALNDLAQSIRSLGVIQPITLRKDGDRFEIISGERRFRASKIAGLKTIPAYIRLVNDRELLEMALVENIQREDLDPIEIALTYQRLLDEIGMTQDSLSGRVGKERSTITNSIRLLKLSPEIQNAIRSGEISAGHGRAILSLEGEARQRQLFQKIISEKLNVRQAERAASQMKNPAGYSPKKQLELPHSFRRAEKNLGDILEVKAEIRSKNGKKGTIVLEFKDEDELQKILSHIQ</sequence>
<dbReference type="Gene3D" id="1.10.10.2830">
    <property type="match status" value="1"/>
</dbReference>
<dbReference type="CDD" id="cd16393">
    <property type="entry name" value="SPO0J_N"/>
    <property type="match status" value="1"/>
</dbReference>
<proteinExistence type="inferred from homology"/>
<name>A0A7M1T518_9FLAO</name>
<keyword evidence="3" id="KW-0238">DNA-binding</keyword>
<comment type="similarity">
    <text evidence="1">Belongs to the ParB family.</text>
</comment>
<dbReference type="InterPro" id="IPR036086">
    <property type="entry name" value="ParB/Sulfiredoxin_sf"/>
</dbReference>
<gene>
    <name evidence="5" type="ORF">IMZ16_01980</name>
</gene>
<dbReference type="Pfam" id="PF23552">
    <property type="entry name" value="ParB_C"/>
    <property type="match status" value="1"/>
</dbReference>
<dbReference type="EMBL" id="CP063145">
    <property type="protein sequence ID" value="QOR74234.1"/>
    <property type="molecule type" value="Genomic_DNA"/>
</dbReference>
<dbReference type="InterPro" id="IPR041468">
    <property type="entry name" value="HTH_ParB/Spo0J"/>
</dbReference>
<evidence type="ECO:0000256" key="2">
    <source>
        <dbReference type="ARBA" id="ARBA00022829"/>
    </source>
</evidence>
<accession>A0A7M1T518</accession>
<feature type="domain" description="ParB-like N-terminal" evidence="4">
    <location>
        <begin position="40"/>
        <end position="129"/>
    </location>
</feature>
<dbReference type="InterPro" id="IPR057240">
    <property type="entry name" value="ParB_dimer_C"/>
</dbReference>
<dbReference type="Gene3D" id="3.90.1530.30">
    <property type="match status" value="1"/>
</dbReference>
<evidence type="ECO:0000256" key="3">
    <source>
        <dbReference type="ARBA" id="ARBA00023125"/>
    </source>
</evidence>
<dbReference type="GO" id="GO:0003677">
    <property type="term" value="F:DNA binding"/>
    <property type="evidence" value="ECO:0007669"/>
    <property type="project" value="UniProtKB-KW"/>
</dbReference>
<dbReference type="NCBIfam" id="TIGR00180">
    <property type="entry name" value="parB_part"/>
    <property type="match status" value="1"/>
</dbReference>
<dbReference type="InterPro" id="IPR003115">
    <property type="entry name" value="ParB_N"/>
</dbReference>
<protein>
    <submittedName>
        <fullName evidence="5">ParB/RepB/Spo0J family partition protein</fullName>
    </submittedName>
</protein>
<reference evidence="5 6" key="1">
    <citation type="submission" date="2020-10" db="EMBL/GenBank/DDBJ databases">
        <title>Complete genome of Cruoricapor ignavus strain M1214 isolated from the blood culture of a febrile patient.</title>
        <authorList>
            <person name="Guglielmino C.J.D."/>
        </authorList>
    </citation>
    <scope>NUCLEOTIDE SEQUENCE [LARGE SCALE GENOMIC DNA]</scope>
    <source>
        <strain evidence="5 6">M1214</strain>
    </source>
</reference>
<evidence type="ECO:0000256" key="1">
    <source>
        <dbReference type="ARBA" id="ARBA00006295"/>
    </source>
</evidence>
<dbReference type="GO" id="GO:0005694">
    <property type="term" value="C:chromosome"/>
    <property type="evidence" value="ECO:0007669"/>
    <property type="project" value="TreeGrafter"/>
</dbReference>
<dbReference type="FunFam" id="3.90.1530.30:FF:000001">
    <property type="entry name" value="Chromosome partitioning protein ParB"/>
    <property type="match status" value="1"/>
</dbReference>
<dbReference type="InterPro" id="IPR004437">
    <property type="entry name" value="ParB/RepB/Spo0J"/>
</dbReference>
<dbReference type="SMART" id="SM00470">
    <property type="entry name" value="ParB"/>
    <property type="match status" value="1"/>
</dbReference>
<evidence type="ECO:0000313" key="6">
    <source>
        <dbReference type="Proteomes" id="UP000593605"/>
    </source>
</evidence>
<dbReference type="Pfam" id="PF17762">
    <property type="entry name" value="HTH_ParB"/>
    <property type="match status" value="1"/>
</dbReference>
<dbReference type="FunFam" id="1.10.10.2830:FF:000001">
    <property type="entry name" value="Chromosome partitioning protein ParB"/>
    <property type="match status" value="1"/>
</dbReference>
<keyword evidence="2" id="KW-0159">Chromosome partition</keyword>
<dbReference type="InterPro" id="IPR050336">
    <property type="entry name" value="Chromosome_partition/occlusion"/>
</dbReference>